<keyword evidence="3" id="KW-1185">Reference proteome</keyword>
<dbReference type="EMBL" id="JBDPGJ010000009">
    <property type="protein sequence ID" value="MEX0409429.1"/>
    <property type="molecule type" value="Genomic_DNA"/>
</dbReference>
<evidence type="ECO:0000313" key="3">
    <source>
        <dbReference type="Proteomes" id="UP001556692"/>
    </source>
</evidence>
<dbReference type="Proteomes" id="UP001556692">
    <property type="component" value="Unassembled WGS sequence"/>
</dbReference>
<dbReference type="Pfam" id="PF12275">
    <property type="entry name" value="DUF3616"/>
    <property type="match status" value="1"/>
</dbReference>
<accession>A0ABV3SRY1</accession>
<proteinExistence type="predicted"/>
<reference evidence="2 3" key="1">
    <citation type="submission" date="2024-05" db="EMBL/GenBank/DDBJ databases">
        <authorList>
            <person name="Jiang F."/>
        </authorList>
    </citation>
    <scope>NUCLEOTIDE SEQUENCE [LARGE SCALE GENOMIC DNA]</scope>
    <source>
        <strain evidence="2 3">LZ166</strain>
    </source>
</reference>
<dbReference type="RefSeq" id="WP_367957287.1">
    <property type="nucleotide sequence ID" value="NZ_JBDPGJ010000009.1"/>
</dbReference>
<organism evidence="2 3">
    <name type="scientific">Aquibium pacificus</name>
    <dbReference type="NCBI Taxonomy" id="3153579"/>
    <lineage>
        <taxon>Bacteria</taxon>
        <taxon>Pseudomonadati</taxon>
        <taxon>Pseudomonadota</taxon>
        <taxon>Alphaproteobacteria</taxon>
        <taxon>Hyphomicrobiales</taxon>
        <taxon>Phyllobacteriaceae</taxon>
        <taxon>Aquibium</taxon>
    </lineage>
</organism>
<feature type="domain" description="DUF3616" evidence="1">
    <location>
        <begin position="36"/>
        <end position="355"/>
    </location>
</feature>
<sequence>MSKQFVLKADAPAQQFALKFAAPKELPYVDKPLGSNISALAIAGRTLFCAADETSTVERLVYDPAKKEFQSHANFPLGNAFALPGGPTGEMDVEGLAVSGGFLWITGSHSLKRDSPDEIDPKVADLDDIDWDPNRGFLGCVPLDDHGDGLYEPVAAIDPVRGGDARKAAMMKMGRNGQENVRRLLGSDPLLKPFMNVPCKENGFDIEGLAVIGNRVLLGLRGPVVGTYAMIVEMQLKVSKKGWLKPAKFADGAPYRLHAVDLAGLGIRDLLVVGDDLLILAGPTQDIEGIQRVFSVPLGDLSGVIPRTAIQVVRTLELLDGHDHAEGIAVFEADGKKLLLVSHDSPAPARYSEARNRLLLDAFAFK</sequence>
<evidence type="ECO:0000259" key="1">
    <source>
        <dbReference type="Pfam" id="PF12275"/>
    </source>
</evidence>
<protein>
    <submittedName>
        <fullName evidence="2">DUF3616 domain-containing protein</fullName>
    </submittedName>
</protein>
<dbReference type="InterPro" id="IPR022060">
    <property type="entry name" value="DUF3616"/>
</dbReference>
<comment type="caution">
    <text evidence="2">The sequence shown here is derived from an EMBL/GenBank/DDBJ whole genome shotgun (WGS) entry which is preliminary data.</text>
</comment>
<evidence type="ECO:0000313" key="2">
    <source>
        <dbReference type="EMBL" id="MEX0409429.1"/>
    </source>
</evidence>
<name>A0ABV3SRY1_9HYPH</name>
<gene>
    <name evidence="2" type="ORF">ABGN05_27695</name>
</gene>